<evidence type="ECO:0000259" key="1">
    <source>
        <dbReference type="Pfam" id="PF01568"/>
    </source>
</evidence>
<comment type="caution">
    <text evidence="2">The sequence shown here is derived from an EMBL/GenBank/DDBJ whole genome shotgun (WGS) entry which is preliminary data.</text>
</comment>
<dbReference type="NCBIfam" id="NF042908">
    <property type="entry name" value="FMD_DH_FwdD"/>
    <property type="match status" value="1"/>
</dbReference>
<dbReference type="InterPro" id="IPR041717">
    <property type="entry name" value="FmdC/FwdD_MopB-bd"/>
</dbReference>
<accession>A0A328P915</accession>
<name>A0A328P915_9EURY</name>
<dbReference type="Pfam" id="PF01568">
    <property type="entry name" value="Molydop_binding"/>
    <property type="match status" value="1"/>
</dbReference>
<evidence type="ECO:0000313" key="3">
    <source>
        <dbReference type="Proteomes" id="UP000249782"/>
    </source>
</evidence>
<dbReference type="AlphaFoldDB" id="A0A328P915"/>
<gene>
    <name evidence="2" type="ORF">DPC56_07675</name>
</gene>
<dbReference type="PIRSF" id="PIRSF015873">
    <property type="entry name" value="FwdD"/>
    <property type="match status" value="1"/>
</dbReference>
<dbReference type="InterPro" id="IPR012040">
    <property type="entry name" value="Formylmethanofuran_DH_dsu"/>
</dbReference>
<dbReference type="EMBL" id="QLOE01000012">
    <property type="protein sequence ID" value="RAO78539.1"/>
    <property type="molecule type" value="Genomic_DNA"/>
</dbReference>
<organism evidence="2 3">
    <name type="scientific">Methanothermobacter tenebrarum</name>
    <dbReference type="NCBI Taxonomy" id="680118"/>
    <lineage>
        <taxon>Archaea</taxon>
        <taxon>Methanobacteriati</taxon>
        <taxon>Methanobacteriota</taxon>
        <taxon>Methanomada group</taxon>
        <taxon>Methanobacteria</taxon>
        <taxon>Methanobacteriales</taxon>
        <taxon>Methanobacteriaceae</taxon>
        <taxon>Methanothermobacter</taxon>
    </lineage>
</organism>
<feature type="domain" description="Molybdopterin dinucleotide-binding" evidence="1">
    <location>
        <begin position="4"/>
        <end position="103"/>
    </location>
</feature>
<evidence type="ECO:0000313" key="2">
    <source>
        <dbReference type="EMBL" id="RAO78539.1"/>
    </source>
</evidence>
<dbReference type="Gene3D" id="2.40.40.20">
    <property type="match status" value="1"/>
</dbReference>
<keyword evidence="3" id="KW-1185">Reference proteome</keyword>
<dbReference type="SUPFAM" id="SSF50692">
    <property type="entry name" value="ADC-like"/>
    <property type="match status" value="1"/>
</dbReference>
<protein>
    <submittedName>
        <fullName evidence="2">Protein fwdD</fullName>
    </submittedName>
</protein>
<dbReference type="Proteomes" id="UP000249782">
    <property type="component" value="Unassembled WGS sequence"/>
</dbReference>
<dbReference type="OrthoDB" id="116806at2157"/>
<dbReference type="InterPro" id="IPR009010">
    <property type="entry name" value="Asp_de-COase-like_dom_sf"/>
</dbReference>
<dbReference type="GO" id="GO:0043546">
    <property type="term" value="F:molybdopterin cofactor binding"/>
    <property type="evidence" value="ECO:0007669"/>
    <property type="project" value="InterPro"/>
</dbReference>
<dbReference type="GO" id="GO:0016491">
    <property type="term" value="F:oxidoreductase activity"/>
    <property type="evidence" value="ECO:0007669"/>
    <property type="project" value="InterPro"/>
</dbReference>
<dbReference type="CDD" id="cd02789">
    <property type="entry name" value="MopB_CT_FmdC-FwdD"/>
    <property type="match status" value="1"/>
</dbReference>
<sequence length="131" mass="14538">MRAILNTGRTIWQGQAIEAGKDLKLYVDAAAIVYMNPEMMRELGVKEGDNVKVISEYGDVVVKVAEAKEALPEDMIYIPMGPWANRVVRPNTDSTATPSFKNIPVEVIPTDEEVLDMPTLMKKVYGKLGQI</sequence>
<proteinExistence type="predicted"/>
<dbReference type="RefSeq" id="WP_112094492.1">
    <property type="nucleotide sequence ID" value="NZ_QLOE01000012.1"/>
</dbReference>
<dbReference type="InterPro" id="IPR006657">
    <property type="entry name" value="MoPterin_dinucl-bd_dom"/>
</dbReference>
<reference evidence="2 3" key="1">
    <citation type="submission" date="2018-06" db="EMBL/GenBank/DDBJ databases">
        <title>Draft genome sequence of hyperthermophilic methanogen Methanothermobacter tenebrarum sp. MCM-B 1447.</title>
        <authorList>
            <person name="Pore S.D."/>
            <person name="Dagar S."/>
            <person name="Dhakephalkar P.K."/>
        </authorList>
    </citation>
    <scope>NUCLEOTIDE SEQUENCE [LARGE SCALE GENOMIC DNA]</scope>
    <source>
        <strain evidence="2 3">MCM B 1447</strain>
    </source>
</reference>
<dbReference type="InterPro" id="IPR053637">
    <property type="entry name" value="Archaeal_lipid_biosynth_FwdD"/>
</dbReference>